<keyword evidence="2" id="KW-1185">Reference proteome</keyword>
<gene>
    <name evidence="1" type="ORF">P775_28065</name>
</gene>
<evidence type="ECO:0000313" key="1">
    <source>
        <dbReference type="EMBL" id="PIL12868.1"/>
    </source>
</evidence>
<name>A0A2G8QVG9_9RHOB</name>
<comment type="caution">
    <text evidence="1">The sequence shown here is derived from an EMBL/GenBank/DDBJ whole genome shotgun (WGS) entry which is preliminary data.</text>
</comment>
<organism evidence="1 2">
    <name type="scientific">Puniceibacterium antarcticum</name>
    <dbReference type="NCBI Taxonomy" id="1206336"/>
    <lineage>
        <taxon>Bacteria</taxon>
        <taxon>Pseudomonadati</taxon>
        <taxon>Pseudomonadota</taxon>
        <taxon>Alphaproteobacteria</taxon>
        <taxon>Rhodobacterales</taxon>
        <taxon>Paracoccaceae</taxon>
        <taxon>Puniceibacterium</taxon>
    </lineage>
</organism>
<dbReference type="OrthoDB" id="7854770at2"/>
<proteinExistence type="predicted"/>
<dbReference type="AlphaFoldDB" id="A0A2G8QVG9"/>
<dbReference type="EMBL" id="AWWI01000184">
    <property type="protein sequence ID" value="PIL12868.1"/>
    <property type="molecule type" value="Genomic_DNA"/>
</dbReference>
<dbReference type="Proteomes" id="UP000231259">
    <property type="component" value="Unassembled WGS sequence"/>
</dbReference>
<sequence length="398" mass="43531">MLTFDFKSDVRGEIHGIGFDTDDTVSPEWIFKLDGTQWGWGLQAANGEYTTGSGYQSYSIRVGDYFQGDFDRIVFAMDDDAGVGADSSFRNISLQEGLRLMIGTKSTYVASYSVQDGGTAEVSESDSAVTLTENAWKKAMIDTTITADSILTFDFKSDVRGEIHGIGFDTDDIVSPEWMFKLDGTQWGWGLQAANGGYTTGSGYQSYAIRVGDYFQGDFDRIVFAMDDDAGVGADSSFRNIALHEGPWLKIGSKSADVMSFGTQDAGTAKGLVDGSAVTLTNNAWKKIDIDTTITAETVLNFEFKSDVRGEIHGIGFDTDDTASPEWMFKLDGTQWGWGLQAANGEYTTGSGYQSYSIRVGDYFQGDFDRIVFAMDDDARVGADSSFRNISIADEFIF</sequence>
<dbReference type="RefSeq" id="WP_099913842.1">
    <property type="nucleotide sequence ID" value="NZ_AWWI01000184.1"/>
</dbReference>
<evidence type="ECO:0000313" key="2">
    <source>
        <dbReference type="Proteomes" id="UP000231259"/>
    </source>
</evidence>
<accession>A0A2G8QVG9</accession>
<protein>
    <submittedName>
        <fullName evidence="1">Uncharacterized protein</fullName>
    </submittedName>
</protein>
<reference evidence="1 2" key="1">
    <citation type="submission" date="2013-09" db="EMBL/GenBank/DDBJ databases">
        <title>Genome sequencing of Phaeobacter antarcticus sp. nov. SM1211.</title>
        <authorList>
            <person name="Zhang X.-Y."/>
            <person name="Liu C."/>
            <person name="Chen X.-L."/>
            <person name="Xie B.-B."/>
            <person name="Qin Q.-L."/>
            <person name="Rong J.-C."/>
            <person name="Zhang Y.-Z."/>
        </authorList>
    </citation>
    <scope>NUCLEOTIDE SEQUENCE [LARGE SCALE GENOMIC DNA]</scope>
    <source>
        <strain evidence="1 2">SM1211</strain>
    </source>
</reference>